<accession>A0A9W8I4X5</accession>
<evidence type="ECO:0000256" key="3">
    <source>
        <dbReference type="ARBA" id="ARBA00022741"/>
    </source>
</evidence>
<dbReference type="GO" id="GO:0005524">
    <property type="term" value="F:ATP binding"/>
    <property type="evidence" value="ECO:0007669"/>
    <property type="project" value="UniProtKB-UniRule"/>
</dbReference>
<dbReference type="FunFam" id="1.10.510.10:FF:000571">
    <property type="entry name" value="Maternal embryonic leucine zipper kinase"/>
    <property type="match status" value="1"/>
</dbReference>
<keyword evidence="5 6" id="KW-0067">ATP-binding</keyword>
<dbReference type="PANTHER" id="PTHR24345">
    <property type="entry name" value="SERINE/THREONINE-PROTEIN KINASE PLK"/>
    <property type="match status" value="1"/>
</dbReference>
<evidence type="ECO:0000313" key="8">
    <source>
        <dbReference type="EMBL" id="KAJ2846496.1"/>
    </source>
</evidence>
<dbReference type="Proteomes" id="UP001139887">
    <property type="component" value="Unassembled WGS sequence"/>
</dbReference>
<reference evidence="8" key="1">
    <citation type="submission" date="2022-07" db="EMBL/GenBank/DDBJ databases">
        <title>Phylogenomic reconstructions and comparative analyses of Kickxellomycotina fungi.</title>
        <authorList>
            <person name="Reynolds N.K."/>
            <person name="Stajich J.E."/>
            <person name="Barry K."/>
            <person name="Grigoriev I.V."/>
            <person name="Crous P."/>
            <person name="Smith M.E."/>
        </authorList>
    </citation>
    <scope>NUCLEOTIDE SEQUENCE</scope>
    <source>
        <strain evidence="8">NRRL 1566</strain>
    </source>
</reference>
<dbReference type="GO" id="GO:0005634">
    <property type="term" value="C:nucleus"/>
    <property type="evidence" value="ECO:0007669"/>
    <property type="project" value="TreeGrafter"/>
</dbReference>
<dbReference type="Gene3D" id="1.10.510.10">
    <property type="entry name" value="Transferase(Phosphotransferase) domain 1"/>
    <property type="match status" value="1"/>
</dbReference>
<protein>
    <recommendedName>
        <fullName evidence="7">Protein kinase domain-containing protein</fullName>
    </recommendedName>
</protein>
<dbReference type="InterPro" id="IPR008271">
    <property type="entry name" value="Ser/Thr_kinase_AS"/>
</dbReference>
<evidence type="ECO:0000256" key="6">
    <source>
        <dbReference type="PROSITE-ProRule" id="PRU10141"/>
    </source>
</evidence>
<evidence type="ECO:0000256" key="4">
    <source>
        <dbReference type="ARBA" id="ARBA00022777"/>
    </source>
</evidence>
<dbReference type="InterPro" id="IPR011009">
    <property type="entry name" value="Kinase-like_dom_sf"/>
</dbReference>
<proteinExistence type="predicted"/>
<dbReference type="SUPFAM" id="SSF56112">
    <property type="entry name" value="Protein kinase-like (PK-like)"/>
    <property type="match status" value="1"/>
</dbReference>
<gene>
    <name evidence="8" type="ORF">IWW36_004325</name>
</gene>
<dbReference type="Gene3D" id="3.30.1120.30">
    <property type="entry name" value="POLO box domain"/>
    <property type="match status" value="1"/>
</dbReference>
<comment type="caution">
    <text evidence="8">The sequence shown here is derived from an EMBL/GenBank/DDBJ whole genome shotgun (WGS) entry which is preliminary data.</text>
</comment>
<feature type="binding site" evidence="6">
    <location>
        <position position="70"/>
    </location>
    <ligand>
        <name>ATP</name>
        <dbReference type="ChEBI" id="CHEBI:30616"/>
    </ligand>
</feature>
<dbReference type="PANTHER" id="PTHR24345:SF91">
    <property type="entry name" value="SERINE_THREONINE-PROTEIN KINASE PLK4"/>
    <property type="match status" value="1"/>
</dbReference>
<feature type="domain" description="Protein kinase" evidence="7">
    <location>
        <begin position="36"/>
        <end position="304"/>
    </location>
</feature>
<keyword evidence="4" id="KW-0418">Kinase</keyword>
<dbReference type="InterPro" id="IPR017441">
    <property type="entry name" value="Protein_kinase_ATP_BS"/>
</dbReference>
<dbReference type="PROSITE" id="PS00108">
    <property type="entry name" value="PROTEIN_KINASE_ST"/>
    <property type="match status" value="1"/>
</dbReference>
<dbReference type="PROSITE" id="PS50011">
    <property type="entry name" value="PROTEIN_KINASE_DOM"/>
    <property type="match status" value="1"/>
</dbReference>
<evidence type="ECO:0000256" key="5">
    <source>
        <dbReference type="ARBA" id="ARBA00022840"/>
    </source>
</evidence>
<name>A0A9W8I4X5_9FUNG</name>
<dbReference type="GO" id="GO:0004674">
    <property type="term" value="F:protein serine/threonine kinase activity"/>
    <property type="evidence" value="ECO:0007669"/>
    <property type="project" value="UniProtKB-KW"/>
</dbReference>
<evidence type="ECO:0000313" key="9">
    <source>
        <dbReference type="Proteomes" id="UP001139887"/>
    </source>
</evidence>
<dbReference type="OrthoDB" id="408964at2759"/>
<keyword evidence="2" id="KW-0808">Transferase</keyword>
<keyword evidence="3 6" id="KW-0547">Nucleotide-binding</keyword>
<dbReference type="InterPro" id="IPR036947">
    <property type="entry name" value="POLO_box_dom_sf"/>
</dbReference>
<dbReference type="EMBL" id="JANBUW010000524">
    <property type="protein sequence ID" value="KAJ2846496.1"/>
    <property type="molecule type" value="Genomic_DNA"/>
</dbReference>
<keyword evidence="9" id="KW-1185">Reference proteome</keyword>
<evidence type="ECO:0000259" key="7">
    <source>
        <dbReference type="PROSITE" id="PS50011"/>
    </source>
</evidence>
<evidence type="ECO:0000256" key="2">
    <source>
        <dbReference type="ARBA" id="ARBA00022679"/>
    </source>
</evidence>
<dbReference type="Pfam" id="PF00069">
    <property type="entry name" value="Pkinase"/>
    <property type="match status" value="1"/>
</dbReference>
<evidence type="ECO:0000256" key="1">
    <source>
        <dbReference type="ARBA" id="ARBA00022527"/>
    </source>
</evidence>
<sequence length="869" mass="98455">MYVRQHPSYRRLSAHMNNAAHMPPEHIQAERTSADFTNWERIGRGGFGKVYRAQPRNPQTYPNHRVVAIKMVDKRALRDSSAEHRLATEVAIHEQLAHPHILSMLDSFEDDRYVYMVMEYCEQGDLWKYLRQRGQVDGGAWGQKDGLARLSETETRWVIRQIVDALSYLHSSGVLHRDLKLANIMLDQGMQVRLGDFGLATWVGAAMGEPVTMCGTPSYISPEIMARQPYGLESDVWALGCLLVTLLTGSQPFRGVTQITNHMVHSISLPSTLSSEARHLVRALLRVDPRQRLRSSEILSHPFFNSMLVETPLAVIEEVRRGAKRILDQGKRQTRNQYGYEGVPRASTRYRPHSADPAYPHPVQPVASEMPTATTHNHPPASAIGPVTHHTNAPDNNSALSLSGFSTLRLQAPLKRALKNGKIYLRKDRLLLLDQTSSGMLVGLDEQSKVIYEFERPPVPYQLDHLDTRRAARRYSWDLHMLPDRVAKSVRMAIRCISYLLSQQKRIRLVTPQGKGYLFDDQQTFKLLFFNGIKVVVSRSRMDAVVEIPSKEDLPNEIQKVQLVPQDFEQASVHHAVRDKKVPDKVRGIMVHVRESLRRVWAFDAILCGFEPGGYLHDRYEGRIRYPVDLDWNSTLLDQDELDYVPPGLTLKPKNGGLARDKENREAQRNNNRILDNALVKPQPANNARQLSSVAQTTTVISNAQKQQWGAHVLDRRTVDDTPTRRLNLGPITRLVEEFNQQPAANPASSPLPYTNFLHTPGSALHQPKPYDKQASRIAHAVIRQAFGNSCFMPQVGWCMAIEGEEDYVINMLFVDGCRVLVNAGDQSVCFKDDQAEYDDLPIDHSIPNRVKDRLSFLPQFLTSMGLAI</sequence>
<dbReference type="PROSITE" id="PS00107">
    <property type="entry name" value="PROTEIN_KINASE_ATP"/>
    <property type="match status" value="1"/>
</dbReference>
<dbReference type="AlphaFoldDB" id="A0A9W8I4X5"/>
<dbReference type="SMART" id="SM00220">
    <property type="entry name" value="S_TKc"/>
    <property type="match status" value="1"/>
</dbReference>
<keyword evidence="1" id="KW-0723">Serine/threonine-protein kinase</keyword>
<dbReference type="InterPro" id="IPR000719">
    <property type="entry name" value="Prot_kinase_dom"/>
</dbReference>
<dbReference type="FunFam" id="3.30.200.20:FF:000042">
    <property type="entry name" value="Aurora kinase A"/>
    <property type="match status" value="1"/>
</dbReference>
<organism evidence="8 9">
    <name type="scientific">Coemansia brasiliensis</name>
    <dbReference type="NCBI Taxonomy" id="2650707"/>
    <lineage>
        <taxon>Eukaryota</taxon>
        <taxon>Fungi</taxon>
        <taxon>Fungi incertae sedis</taxon>
        <taxon>Zoopagomycota</taxon>
        <taxon>Kickxellomycotina</taxon>
        <taxon>Kickxellomycetes</taxon>
        <taxon>Kickxellales</taxon>
        <taxon>Kickxellaceae</taxon>
        <taxon>Coemansia</taxon>
    </lineage>
</organism>